<feature type="signal peptide" evidence="1">
    <location>
        <begin position="1"/>
        <end position="32"/>
    </location>
</feature>
<dbReference type="AlphaFoldDB" id="A0A8J8SU90"/>
<dbReference type="InterPro" id="IPR018392">
    <property type="entry name" value="LysM"/>
</dbReference>
<sequence>MSTKRKAKLARTFLGASLLVLIGTGFSTVSNASDATDPNYQSKYVEIVVLPGESLWSIAQVVAEGGSIRSVVEEILTVNHLASADVAAGTKLMVPTRQQYLTCLFLPEILLNTPIKVLFNPKGCLYGSPNIQWSNPKGLPQVVVLEYLS</sequence>
<dbReference type="InterPro" id="IPR036779">
    <property type="entry name" value="LysM_dom_sf"/>
</dbReference>
<keyword evidence="4" id="KW-1185">Reference proteome</keyword>
<protein>
    <recommendedName>
        <fullName evidence="2">LysM domain-containing protein</fullName>
    </recommendedName>
</protein>
<dbReference type="Proteomes" id="UP000785679">
    <property type="component" value="Unassembled WGS sequence"/>
</dbReference>
<evidence type="ECO:0000313" key="3">
    <source>
        <dbReference type="EMBL" id="TNV67754.1"/>
    </source>
</evidence>
<name>A0A8J8SU90_HALGN</name>
<reference evidence="3" key="1">
    <citation type="submission" date="2019-06" db="EMBL/GenBank/DDBJ databases">
        <authorList>
            <person name="Zheng W."/>
        </authorList>
    </citation>
    <scope>NUCLEOTIDE SEQUENCE</scope>
    <source>
        <strain evidence="3">QDHG01</strain>
    </source>
</reference>
<organism evidence="3 4">
    <name type="scientific">Halteria grandinella</name>
    <dbReference type="NCBI Taxonomy" id="5974"/>
    <lineage>
        <taxon>Eukaryota</taxon>
        <taxon>Sar</taxon>
        <taxon>Alveolata</taxon>
        <taxon>Ciliophora</taxon>
        <taxon>Intramacronucleata</taxon>
        <taxon>Spirotrichea</taxon>
        <taxon>Stichotrichia</taxon>
        <taxon>Sporadotrichida</taxon>
        <taxon>Halteriidae</taxon>
        <taxon>Halteria</taxon>
    </lineage>
</organism>
<comment type="caution">
    <text evidence="3">The sequence shown here is derived from an EMBL/GenBank/DDBJ whole genome shotgun (WGS) entry which is preliminary data.</text>
</comment>
<evidence type="ECO:0000313" key="4">
    <source>
        <dbReference type="Proteomes" id="UP000785679"/>
    </source>
</evidence>
<keyword evidence="1" id="KW-0732">Signal</keyword>
<feature type="chain" id="PRO_5035267877" description="LysM domain-containing protein" evidence="1">
    <location>
        <begin position="33"/>
        <end position="149"/>
    </location>
</feature>
<feature type="domain" description="LysM" evidence="2">
    <location>
        <begin position="48"/>
        <end position="95"/>
    </location>
</feature>
<dbReference type="Pfam" id="PF01476">
    <property type="entry name" value="LysM"/>
    <property type="match status" value="1"/>
</dbReference>
<evidence type="ECO:0000259" key="2">
    <source>
        <dbReference type="Pfam" id="PF01476"/>
    </source>
</evidence>
<dbReference type="EMBL" id="RRYP01036640">
    <property type="protein sequence ID" value="TNV67754.1"/>
    <property type="molecule type" value="Genomic_DNA"/>
</dbReference>
<dbReference type="CDD" id="cd00118">
    <property type="entry name" value="LysM"/>
    <property type="match status" value="1"/>
</dbReference>
<proteinExistence type="predicted"/>
<dbReference type="Gene3D" id="3.10.350.10">
    <property type="entry name" value="LysM domain"/>
    <property type="match status" value="1"/>
</dbReference>
<gene>
    <name evidence="3" type="ORF">FGO68_gene6202</name>
</gene>
<evidence type="ECO:0000256" key="1">
    <source>
        <dbReference type="SAM" id="SignalP"/>
    </source>
</evidence>
<accession>A0A8J8SU90</accession>